<dbReference type="Proteomes" id="UP000247620">
    <property type="component" value="Unassembled WGS sequence"/>
</dbReference>
<dbReference type="RefSeq" id="WP_102682472.1">
    <property type="nucleotide sequence ID" value="NZ_CP151184.1"/>
</dbReference>
<feature type="region of interest" description="Disordered" evidence="1">
    <location>
        <begin position="1"/>
        <end position="29"/>
    </location>
</feature>
<sequence>MVRKRLKERDAQGNQVRARHMAGESDESDLRPPVFSLEYLQSGWCIQDCQQAERARMLERLRQISQRTWREIRQLDRHGYGTETISRGSIRAVLPSFLTEDVRLLAFRAFDLVAMVGYRSGRIFHVIWIDREFKLYKH</sequence>
<dbReference type="AlphaFoldDB" id="A0A2V4I4W3"/>
<dbReference type="EMBL" id="QJRO01000007">
    <property type="protein sequence ID" value="PYB81713.1"/>
    <property type="molecule type" value="Genomic_DNA"/>
</dbReference>
<protein>
    <submittedName>
        <fullName evidence="2">Uncharacterized protein</fullName>
    </submittedName>
</protein>
<organism evidence="2 3">
    <name type="scientific">Pseudomonas soli</name>
    <dbReference type="NCBI Taxonomy" id="1306993"/>
    <lineage>
        <taxon>Bacteria</taxon>
        <taxon>Pseudomonadati</taxon>
        <taxon>Pseudomonadota</taxon>
        <taxon>Gammaproteobacteria</taxon>
        <taxon>Pseudomonadales</taxon>
        <taxon>Pseudomonadaceae</taxon>
        <taxon>Pseudomonas</taxon>
    </lineage>
</organism>
<comment type="caution">
    <text evidence="2">The sequence shown here is derived from an EMBL/GenBank/DDBJ whole genome shotgun (WGS) entry which is preliminary data.</text>
</comment>
<reference evidence="2 3" key="1">
    <citation type="submission" date="2018-06" db="EMBL/GenBank/DDBJ databases">
        <title>Pseudomonas diversity within urban Lake Michigan freshwaters.</title>
        <authorList>
            <person name="Batrich M."/>
            <person name="Hatzopoulos T."/>
            <person name="Putonti C."/>
        </authorList>
    </citation>
    <scope>NUCLEOTIDE SEQUENCE [LARGE SCALE GENOMIC DNA]</scope>
    <source>
        <strain evidence="2 3">LBp-160603</strain>
    </source>
</reference>
<name>A0A2V4I4W3_9PSED</name>
<proteinExistence type="predicted"/>
<evidence type="ECO:0000256" key="1">
    <source>
        <dbReference type="SAM" id="MobiDB-lite"/>
    </source>
</evidence>
<evidence type="ECO:0000313" key="3">
    <source>
        <dbReference type="Proteomes" id="UP000247620"/>
    </source>
</evidence>
<accession>A0A2V4I4W3</accession>
<gene>
    <name evidence="2" type="ORF">DMX07_13320</name>
</gene>
<evidence type="ECO:0000313" key="2">
    <source>
        <dbReference type="EMBL" id="PYB81713.1"/>
    </source>
</evidence>